<dbReference type="GO" id="GO:0006310">
    <property type="term" value="P:DNA recombination"/>
    <property type="evidence" value="ECO:0007669"/>
    <property type="project" value="UniProtKB-KW"/>
</dbReference>
<organism evidence="2 3">
    <name type="scientific">Falsihalocynthiibacter arcticus</name>
    <dbReference type="NCBI Taxonomy" id="1579316"/>
    <lineage>
        <taxon>Bacteria</taxon>
        <taxon>Pseudomonadati</taxon>
        <taxon>Pseudomonadota</taxon>
        <taxon>Alphaproteobacteria</taxon>
        <taxon>Rhodobacterales</taxon>
        <taxon>Roseobacteraceae</taxon>
        <taxon>Falsihalocynthiibacter</taxon>
    </lineage>
</organism>
<dbReference type="OrthoDB" id="7222937at2"/>
<dbReference type="KEGG" id="hat:RC74_10840"/>
<evidence type="ECO:0000256" key="1">
    <source>
        <dbReference type="ARBA" id="ARBA00023172"/>
    </source>
</evidence>
<evidence type="ECO:0008006" key="4">
    <source>
        <dbReference type="Google" id="ProtNLM"/>
    </source>
</evidence>
<keyword evidence="3" id="KW-1185">Reference proteome</keyword>
<dbReference type="GO" id="GO:0003677">
    <property type="term" value="F:DNA binding"/>
    <property type="evidence" value="ECO:0007669"/>
    <property type="project" value="InterPro"/>
</dbReference>
<accession>A0A126V037</accession>
<dbReference type="InterPro" id="IPR011010">
    <property type="entry name" value="DNA_brk_join_enz"/>
</dbReference>
<gene>
    <name evidence="2" type="ORF">RC74_10840</name>
</gene>
<dbReference type="Gene3D" id="1.10.443.10">
    <property type="entry name" value="Intergrase catalytic core"/>
    <property type="match status" value="1"/>
</dbReference>
<dbReference type="InterPro" id="IPR013762">
    <property type="entry name" value="Integrase-like_cat_sf"/>
</dbReference>
<protein>
    <recommendedName>
        <fullName evidence="4">Integrase</fullName>
    </recommendedName>
</protein>
<reference evidence="2 3" key="1">
    <citation type="submission" date="2016-02" db="EMBL/GenBank/DDBJ databases">
        <title>Complete genome sequence of Halocynthiibacter arcticus PAMC 20958t from arctic marine sediment.</title>
        <authorList>
            <person name="Lee Y.M."/>
            <person name="Baek K."/>
            <person name="Lee H.K."/>
            <person name="Shin S.C."/>
        </authorList>
    </citation>
    <scope>NUCLEOTIDE SEQUENCE [LARGE SCALE GENOMIC DNA]</scope>
    <source>
        <strain evidence="2">PAMC 20958</strain>
    </source>
</reference>
<proteinExistence type="predicted"/>
<keyword evidence="1" id="KW-0233">DNA recombination</keyword>
<dbReference type="Proteomes" id="UP000070371">
    <property type="component" value="Chromosome"/>
</dbReference>
<sequence>MSKPVLRGTTWYLKRRVPKRYASVELRPVVWGSLKTDSYSVAVQKTAGVWLSYIEGWEALLAGRDGDAAEKFRAAQQLAALRGFQFLSIDKVSQAPLNEVLQRVEATQAADGAPDEVAASALLGAVEAPQLRLSGIVELVETLAAHDNRFKNSEQLRLWRSPRLRAVNNLISALGEDLNVATVGTAQARKHKRWWLARIAKEGQSATTANKDFNYISGMLTRFYDELEHDDPPRPYAGVSIQDRHAKPSQKREVPVDWIVDKWFAPDALDGLNDEARDILLMSIETGCRQNEIYNLPASAMRLTSPIPHLRIAHELSDDPAERREVKNLPSHREIPLVGVALAAAKRHPAGFPKYRNKSNYSAAVNKYLRSNSLLPEGVTIGGTRHSWEGRMKRAGYEMDDRGELMGHSLKARRGREVYGDEMGLSERLRIAQEVMLPVPGHLA</sequence>
<dbReference type="GO" id="GO:0015074">
    <property type="term" value="P:DNA integration"/>
    <property type="evidence" value="ECO:0007669"/>
    <property type="project" value="InterPro"/>
</dbReference>
<dbReference type="RefSeq" id="WP_039001029.1">
    <property type="nucleotide sequence ID" value="NZ_CP014327.1"/>
</dbReference>
<dbReference type="EMBL" id="CP014327">
    <property type="protein sequence ID" value="AML51692.1"/>
    <property type="molecule type" value="Genomic_DNA"/>
</dbReference>
<name>A0A126V037_9RHOB</name>
<dbReference type="AlphaFoldDB" id="A0A126V037"/>
<dbReference type="SUPFAM" id="SSF56349">
    <property type="entry name" value="DNA breaking-rejoining enzymes"/>
    <property type="match status" value="1"/>
</dbReference>
<dbReference type="STRING" id="1579316.RC74_10840"/>
<evidence type="ECO:0000313" key="3">
    <source>
        <dbReference type="Proteomes" id="UP000070371"/>
    </source>
</evidence>
<evidence type="ECO:0000313" key="2">
    <source>
        <dbReference type="EMBL" id="AML51692.1"/>
    </source>
</evidence>